<dbReference type="PANTHER" id="PTHR43760:SF1">
    <property type="entry name" value="ENDORIBONUCLEASE L-PSP_CHORISMATE MUTASE-LIKE DOMAIN-CONTAINING PROTEIN"/>
    <property type="match status" value="1"/>
</dbReference>
<dbReference type="EMBL" id="UINC01167312">
    <property type="protein sequence ID" value="SVD69754.1"/>
    <property type="molecule type" value="Genomic_DNA"/>
</dbReference>
<reference evidence="2" key="1">
    <citation type="submission" date="2018-05" db="EMBL/GenBank/DDBJ databases">
        <authorList>
            <person name="Lanie J.A."/>
            <person name="Ng W.-L."/>
            <person name="Kazmierczak K.M."/>
            <person name="Andrzejewski T.M."/>
            <person name="Davidsen T.M."/>
            <person name="Wayne K.J."/>
            <person name="Tettelin H."/>
            <person name="Glass J.I."/>
            <person name="Rusch D."/>
            <person name="Podicherti R."/>
            <person name="Tsui H.-C.T."/>
            <person name="Winkler M.E."/>
        </authorList>
    </citation>
    <scope>NUCLEOTIDE SEQUENCE</scope>
</reference>
<organism evidence="2">
    <name type="scientific">marine metagenome</name>
    <dbReference type="NCBI Taxonomy" id="408172"/>
    <lineage>
        <taxon>unclassified sequences</taxon>
        <taxon>metagenomes</taxon>
        <taxon>ecological metagenomes</taxon>
    </lineage>
</organism>
<dbReference type="InterPro" id="IPR013813">
    <property type="entry name" value="Endoribo_LPSP/chorism_mut-like"/>
</dbReference>
<dbReference type="PANTHER" id="PTHR43760">
    <property type="entry name" value="ENDORIBONUCLEASE-RELATED"/>
    <property type="match status" value="1"/>
</dbReference>
<dbReference type="SUPFAM" id="SSF55298">
    <property type="entry name" value="YjgF-like"/>
    <property type="match status" value="1"/>
</dbReference>
<accession>A0A382XFX1</accession>
<sequence length="152" mass="16231">MTIDDKLKKLNIQIPKAPDPVGAYVAFKKTKNLLFISGQLPISSDGKIVKGTVGKDLTLEDAQKASKLCVINILAQVKKALDGDLNKVKNCIKITGFVNSTNDFIDQPKVINPASETLSVIFGDIGKHARAAVSTNSLPLGAAVEIDAIFEI</sequence>
<protein>
    <recommendedName>
        <fullName evidence="1">Endoribonuclease L-PSP/chorismate mutase-like domain-containing protein</fullName>
    </recommendedName>
</protein>
<dbReference type="Gene3D" id="3.30.1330.40">
    <property type="entry name" value="RutC-like"/>
    <property type="match status" value="1"/>
</dbReference>
<evidence type="ECO:0000259" key="1">
    <source>
        <dbReference type="Pfam" id="PF14588"/>
    </source>
</evidence>
<dbReference type="CDD" id="cd02199">
    <property type="entry name" value="YjgF_YER057c_UK114_like_1"/>
    <property type="match status" value="1"/>
</dbReference>
<evidence type="ECO:0000313" key="2">
    <source>
        <dbReference type="EMBL" id="SVD69754.1"/>
    </source>
</evidence>
<dbReference type="Pfam" id="PF14588">
    <property type="entry name" value="YjgF_endoribonc"/>
    <property type="match status" value="1"/>
</dbReference>
<gene>
    <name evidence="2" type="ORF">METZ01_LOCUS422608</name>
</gene>
<dbReference type="AlphaFoldDB" id="A0A382XFX1"/>
<feature type="domain" description="Endoribonuclease L-PSP/chorismate mutase-like" evidence="1">
    <location>
        <begin position="11"/>
        <end position="142"/>
    </location>
</feature>
<name>A0A382XFX1_9ZZZZ</name>
<proteinExistence type="predicted"/>
<dbReference type="InterPro" id="IPR035959">
    <property type="entry name" value="RutC-like_sf"/>
</dbReference>